<reference evidence="1" key="1">
    <citation type="journal article" date="2020" name="Stud. Mycol.">
        <title>101 Dothideomycetes genomes: a test case for predicting lifestyles and emergence of pathogens.</title>
        <authorList>
            <person name="Haridas S."/>
            <person name="Albert R."/>
            <person name="Binder M."/>
            <person name="Bloem J."/>
            <person name="Labutti K."/>
            <person name="Salamov A."/>
            <person name="Andreopoulos B."/>
            <person name="Baker S."/>
            <person name="Barry K."/>
            <person name="Bills G."/>
            <person name="Bluhm B."/>
            <person name="Cannon C."/>
            <person name="Castanera R."/>
            <person name="Culley D."/>
            <person name="Daum C."/>
            <person name="Ezra D."/>
            <person name="Gonzalez J."/>
            <person name="Henrissat B."/>
            <person name="Kuo A."/>
            <person name="Liang C."/>
            <person name="Lipzen A."/>
            <person name="Lutzoni F."/>
            <person name="Magnuson J."/>
            <person name="Mondo S."/>
            <person name="Nolan M."/>
            <person name="Ohm R."/>
            <person name="Pangilinan J."/>
            <person name="Park H.-J."/>
            <person name="Ramirez L."/>
            <person name="Alfaro M."/>
            <person name="Sun H."/>
            <person name="Tritt A."/>
            <person name="Yoshinaga Y."/>
            <person name="Zwiers L.-H."/>
            <person name="Turgeon B."/>
            <person name="Goodwin S."/>
            <person name="Spatafora J."/>
            <person name="Crous P."/>
            <person name="Grigoriev I."/>
        </authorList>
    </citation>
    <scope>NUCLEOTIDE SEQUENCE</scope>
    <source>
        <strain evidence="1">CBS 525.71</strain>
    </source>
</reference>
<dbReference type="EMBL" id="MU006732">
    <property type="protein sequence ID" value="KAF2624143.1"/>
    <property type="molecule type" value="Genomic_DNA"/>
</dbReference>
<evidence type="ECO:0000313" key="1">
    <source>
        <dbReference type="EMBL" id="KAF2624143.1"/>
    </source>
</evidence>
<gene>
    <name evidence="1" type="ORF">BU25DRAFT_413714</name>
</gene>
<evidence type="ECO:0000313" key="2">
    <source>
        <dbReference type="Proteomes" id="UP000799754"/>
    </source>
</evidence>
<comment type="caution">
    <text evidence="1">The sequence shown here is derived from an EMBL/GenBank/DDBJ whole genome shotgun (WGS) entry which is preliminary data.</text>
</comment>
<dbReference type="Proteomes" id="UP000799754">
    <property type="component" value="Unassembled WGS sequence"/>
</dbReference>
<protein>
    <submittedName>
        <fullName evidence="1">Uncharacterized protein</fullName>
    </submittedName>
</protein>
<accession>A0ACB6RSN0</accession>
<proteinExistence type="predicted"/>
<sequence>MASQHLTPYQPSTHSLTQTPQLEYEVSHHQDCGQDKLLVMKIGTFPTLQDAQDAAQTLLRSVLDCYISEGWSGYYCNDIDLEYKGLITGLVGEQEYECLSEVHIYAREKSYVPFQGQLDGIGELWKQESGRDPINASLISNKSHSDVNTLSATNRPTSSRPTNAFMQPQKDTNSYDRQTHSTRRTESFSQTLPLYPDRPSSFVPRPSAPYDQLMNFSTWQHTPPTMEEAANAGHLRGNFKSCRHGKHRHGPRRSRRRRGADASQAMLLEEVTTSVNPI</sequence>
<organism evidence="1 2">
    <name type="scientific">Macroventuria anomochaeta</name>
    <dbReference type="NCBI Taxonomy" id="301207"/>
    <lineage>
        <taxon>Eukaryota</taxon>
        <taxon>Fungi</taxon>
        <taxon>Dikarya</taxon>
        <taxon>Ascomycota</taxon>
        <taxon>Pezizomycotina</taxon>
        <taxon>Dothideomycetes</taxon>
        <taxon>Pleosporomycetidae</taxon>
        <taxon>Pleosporales</taxon>
        <taxon>Pleosporineae</taxon>
        <taxon>Didymellaceae</taxon>
        <taxon>Macroventuria</taxon>
    </lineage>
</organism>
<name>A0ACB6RSN0_9PLEO</name>
<keyword evidence="2" id="KW-1185">Reference proteome</keyword>